<gene>
    <name evidence="1" type="ORF">BV25DRAFT_1192854</name>
</gene>
<sequence>MPRTDSVDPTTLALPSPSASPSPSPSTSSLPPIAAITNAGPSKRSSHSIVENAPPRKRSRTELTPEERKEARAHRNRIAAQNSRDKRKAQFATLEARISELTAENRALREGMGLAALRESAEQKAAEDARERENRELRERVKTLESGWDAIVKALQTHGLPSGIPSITVPKSDEKQASSSTTPSSPDTQSTSSDATSSRITTAFPVLVPSTPVFPLSPSPTLSYASASPSPYDEHEYEQHESTRHLARVASVVAPSTAPQQRVDFLSSISTSTWRASKASSNLMRRHPTARLLQRMSMSKSWTTSSARFSRLRLCCPPLRFHLRTRRRH</sequence>
<accession>A0ACB8SSN8</accession>
<dbReference type="Proteomes" id="UP000814140">
    <property type="component" value="Unassembled WGS sequence"/>
</dbReference>
<organism evidence="1 2">
    <name type="scientific">Artomyces pyxidatus</name>
    <dbReference type="NCBI Taxonomy" id="48021"/>
    <lineage>
        <taxon>Eukaryota</taxon>
        <taxon>Fungi</taxon>
        <taxon>Dikarya</taxon>
        <taxon>Basidiomycota</taxon>
        <taxon>Agaricomycotina</taxon>
        <taxon>Agaricomycetes</taxon>
        <taxon>Russulales</taxon>
        <taxon>Auriscalpiaceae</taxon>
        <taxon>Artomyces</taxon>
    </lineage>
</organism>
<reference evidence="1" key="2">
    <citation type="journal article" date="2022" name="New Phytol.">
        <title>Evolutionary transition to the ectomycorrhizal habit in the genomes of a hyperdiverse lineage of mushroom-forming fungi.</title>
        <authorList>
            <person name="Looney B."/>
            <person name="Miyauchi S."/>
            <person name="Morin E."/>
            <person name="Drula E."/>
            <person name="Courty P.E."/>
            <person name="Kohler A."/>
            <person name="Kuo A."/>
            <person name="LaButti K."/>
            <person name="Pangilinan J."/>
            <person name="Lipzen A."/>
            <person name="Riley R."/>
            <person name="Andreopoulos W."/>
            <person name="He G."/>
            <person name="Johnson J."/>
            <person name="Nolan M."/>
            <person name="Tritt A."/>
            <person name="Barry K.W."/>
            <person name="Grigoriev I.V."/>
            <person name="Nagy L.G."/>
            <person name="Hibbett D."/>
            <person name="Henrissat B."/>
            <person name="Matheny P.B."/>
            <person name="Labbe J."/>
            <person name="Martin F.M."/>
        </authorList>
    </citation>
    <scope>NUCLEOTIDE SEQUENCE</scope>
    <source>
        <strain evidence="1">HHB10654</strain>
    </source>
</reference>
<keyword evidence="2" id="KW-1185">Reference proteome</keyword>
<dbReference type="EMBL" id="MU277232">
    <property type="protein sequence ID" value="KAI0058731.1"/>
    <property type="molecule type" value="Genomic_DNA"/>
</dbReference>
<protein>
    <submittedName>
        <fullName evidence="1">Uncharacterized protein</fullName>
    </submittedName>
</protein>
<reference evidence="1" key="1">
    <citation type="submission" date="2021-03" db="EMBL/GenBank/DDBJ databases">
        <authorList>
            <consortium name="DOE Joint Genome Institute"/>
            <person name="Ahrendt S."/>
            <person name="Looney B.P."/>
            <person name="Miyauchi S."/>
            <person name="Morin E."/>
            <person name="Drula E."/>
            <person name="Courty P.E."/>
            <person name="Chicoki N."/>
            <person name="Fauchery L."/>
            <person name="Kohler A."/>
            <person name="Kuo A."/>
            <person name="Labutti K."/>
            <person name="Pangilinan J."/>
            <person name="Lipzen A."/>
            <person name="Riley R."/>
            <person name="Andreopoulos W."/>
            <person name="He G."/>
            <person name="Johnson J."/>
            <person name="Barry K.W."/>
            <person name="Grigoriev I.V."/>
            <person name="Nagy L."/>
            <person name="Hibbett D."/>
            <person name="Henrissat B."/>
            <person name="Matheny P.B."/>
            <person name="Labbe J."/>
            <person name="Martin F."/>
        </authorList>
    </citation>
    <scope>NUCLEOTIDE SEQUENCE</scope>
    <source>
        <strain evidence="1">HHB10654</strain>
    </source>
</reference>
<proteinExistence type="predicted"/>
<name>A0ACB8SSN8_9AGAM</name>
<comment type="caution">
    <text evidence="1">The sequence shown here is derived from an EMBL/GenBank/DDBJ whole genome shotgun (WGS) entry which is preliminary data.</text>
</comment>
<evidence type="ECO:0000313" key="1">
    <source>
        <dbReference type="EMBL" id="KAI0058731.1"/>
    </source>
</evidence>
<evidence type="ECO:0000313" key="2">
    <source>
        <dbReference type="Proteomes" id="UP000814140"/>
    </source>
</evidence>